<evidence type="ECO:0000313" key="2">
    <source>
        <dbReference type="Proteomes" id="UP000220133"/>
    </source>
</evidence>
<keyword evidence="2" id="KW-1185">Reference proteome</keyword>
<dbReference type="SUPFAM" id="SSF56059">
    <property type="entry name" value="Glutathione synthetase ATP-binding domain-like"/>
    <property type="match status" value="1"/>
</dbReference>
<gene>
    <name evidence="1" type="ORF">COR50_13450</name>
</gene>
<dbReference type="RefSeq" id="WP_098196235.1">
    <property type="nucleotide sequence ID" value="NZ_CP023777.1"/>
</dbReference>
<reference evidence="1 2" key="1">
    <citation type="submission" date="2017-10" db="EMBL/GenBank/DDBJ databases">
        <title>Paenichitinophaga pekingensis gen. nov., sp. nov., isolated from activated sludge.</title>
        <authorList>
            <person name="Jin D."/>
            <person name="Kong X."/>
            <person name="Deng Y."/>
            <person name="Bai Z."/>
        </authorList>
    </citation>
    <scope>NUCLEOTIDE SEQUENCE [LARGE SCALE GENOMIC DNA]</scope>
    <source>
        <strain evidence="1 2">13</strain>
    </source>
</reference>
<name>A0A291R0R5_9BACT</name>
<dbReference type="EMBL" id="CP023777">
    <property type="protein sequence ID" value="ATL49869.1"/>
    <property type="molecule type" value="Genomic_DNA"/>
</dbReference>
<dbReference type="KEGG" id="cbae:COR50_13450"/>
<protein>
    <recommendedName>
        <fullName evidence="3">Glutathionylspermidine synthase pre-ATP-grasp-like domain-containing protein</fullName>
    </recommendedName>
</protein>
<dbReference type="AlphaFoldDB" id="A0A291R0R5"/>
<dbReference type="OrthoDB" id="108192at2"/>
<sequence length="400" mass="46453">MIAAIRARYNEDFTREKYQAFLDEIWKDNGLEPVFRIAETPVFIPADFLAMMKSASDTIINTIGRPDYLKASDKAIPKQWKVPHEKDRPNFIVIDFAVCQAGNGRLEPRLIELQGFPSLFAFQDTMTQAFRHHFNIPAGWDNFLNNFNSGSYKELLKKMIVADHDPKEVILLEWKPSQQKTFIDFKITADWLGIKILCLTELKQDGRKLYYLDEKGQPITVKRIYNRLIFDDLQTEKSDLPEQLVDLTQDLDVEWVSHPNWFYRLSKFTLPFIQHEYVPKSWFLDEIPVLPNDLEHFVLKPLFSYAGQGVKIDCNKEDIEAIKDPQNWILQEKVQYAPAVQTPTGPAITEIRLMYFWPDDAKQPILVHNLARISKGKMIGVGFNDDVNWVGGSCAFFETR</sequence>
<evidence type="ECO:0000313" key="1">
    <source>
        <dbReference type="EMBL" id="ATL49869.1"/>
    </source>
</evidence>
<dbReference type="Proteomes" id="UP000220133">
    <property type="component" value="Chromosome"/>
</dbReference>
<organism evidence="1 2">
    <name type="scientific">Chitinophaga caeni</name>
    <dbReference type="NCBI Taxonomy" id="2029983"/>
    <lineage>
        <taxon>Bacteria</taxon>
        <taxon>Pseudomonadati</taxon>
        <taxon>Bacteroidota</taxon>
        <taxon>Chitinophagia</taxon>
        <taxon>Chitinophagales</taxon>
        <taxon>Chitinophagaceae</taxon>
        <taxon>Chitinophaga</taxon>
    </lineage>
</organism>
<accession>A0A291R0R5</accession>
<proteinExistence type="predicted"/>
<evidence type="ECO:0008006" key="3">
    <source>
        <dbReference type="Google" id="ProtNLM"/>
    </source>
</evidence>